<feature type="region of interest" description="Disordered" evidence="1">
    <location>
        <begin position="442"/>
        <end position="461"/>
    </location>
</feature>
<gene>
    <name evidence="3" type="ORF">FPZ12_003235</name>
</gene>
<protein>
    <submittedName>
        <fullName evidence="3">MCE family protein</fullName>
    </submittedName>
</protein>
<evidence type="ECO:0000313" key="4">
    <source>
        <dbReference type="Proteomes" id="UP000319769"/>
    </source>
</evidence>
<feature type="domain" description="Mce/MlaD" evidence="2">
    <location>
        <begin position="44"/>
        <end position="118"/>
    </location>
</feature>
<dbReference type="Proteomes" id="UP000319769">
    <property type="component" value="Unassembled WGS sequence"/>
</dbReference>
<evidence type="ECO:0000256" key="1">
    <source>
        <dbReference type="SAM" id="MobiDB-lite"/>
    </source>
</evidence>
<keyword evidence="4" id="KW-1185">Reference proteome</keyword>
<dbReference type="PANTHER" id="PTHR33371:SF4">
    <property type="entry name" value="INTERMEMBRANE PHOSPHOLIPID TRANSPORT SYSTEM BINDING PROTEIN MLAD"/>
    <property type="match status" value="1"/>
</dbReference>
<dbReference type="InterPro" id="IPR003399">
    <property type="entry name" value="Mce/MlaD"/>
</dbReference>
<dbReference type="InterPro" id="IPR052336">
    <property type="entry name" value="MlaD_Phospholipid_Transporter"/>
</dbReference>
<dbReference type="EMBL" id="VMNW02000003">
    <property type="protein sequence ID" value="KAA9165980.1"/>
    <property type="molecule type" value="Genomic_DNA"/>
</dbReference>
<accession>A0A5N0VLC2</accession>
<evidence type="ECO:0000259" key="2">
    <source>
        <dbReference type="Pfam" id="PF02470"/>
    </source>
</evidence>
<organism evidence="3 4">
    <name type="scientific">Amycolatopsis acidicola</name>
    <dbReference type="NCBI Taxonomy" id="2596893"/>
    <lineage>
        <taxon>Bacteria</taxon>
        <taxon>Bacillati</taxon>
        <taxon>Actinomycetota</taxon>
        <taxon>Actinomycetes</taxon>
        <taxon>Pseudonocardiales</taxon>
        <taxon>Pseudonocardiaceae</taxon>
        <taxon>Amycolatopsis</taxon>
    </lineage>
</organism>
<name>A0A5N0VLC2_9PSEU</name>
<dbReference type="PANTHER" id="PTHR33371">
    <property type="entry name" value="INTERMEMBRANE PHOSPHOLIPID TRANSPORT SYSTEM BINDING PROTEIN MLAD-RELATED"/>
    <property type="match status" value="1"/>
</dbReference>
<sequence length="473" mass="48406">MTRKHRRPPGRWPAGRLIAVLTAVVLATSGWMSVLSEGDDSGAVVVAEFANASPLLTGSDIKVHGVKVGTISSITLEDGKALVAMKLDNSALPLHRDATARVRAVSLLGERYLDLDRGTDSAPALMPGARLPISQTSQSTDLDQVLDTIDQPTGDALAELVGALGDGLDGNGQNAAALIKALGPALNDTNGLVRILGQQNGLLNNVVDRLQPVVTALAADNGQSMDSLVDNAATLARTAADRQQNLESTLAGLPQTLTDARQVLGSLTGTAQQTTPTLASLRPATDNLTAISQEITQFTASADPALSAAEPVLDKAKDLLDQARPVTDALRAAGPALRSVAADAQPIVTAVAGNFQNVLNFLRYWALTTNGYDGISHYFRGHVTFDASIAAGHLLGPDVSVPPLNQPPPPVAGAAPQQSAPGGVDGIISNLLGAQGGAPTGLLAPQAAPGDSATGLDQTQESGALQFLLGGGK</sequence>
<evidence type="ECO:0000313" key="3">
    <source>
        <dbReference type="EMBL" id="KAA9165980.1"/>
    </source>
</evidence>
<dbReference type="Pfam" id="PF02470">
    <property type="entry name" value="MlaD"/>
    <property type="match status" value="1"/>
</dbReference>
<dbReference type="RefSeq" id="WP_144748677.1">
    <property type="nucleotide sequence ID" value="NZ_VMNW02000003.1"/>
</dbReference>
<feature type="region of interest" description="Disordered" evidence="1">
    <location>
        <begin position="400"/>
        <end position="419"/>
    </location>
</feature>
<reference evidence="3" key="1">
    <citation type="submission" date="2019-09" db="EMBL/GenBank/DDBJ databases">
        <authorList>
            <person name="Teo W.F.A."/>
            <person name="Duangmal K."/>
        </authorList>
    </citation>
    <scope>NUCLEOTIDE SEQUENCE [LARGE SCALE GENOMIC DNA]</scope>
    <source>
        <strain evidence="3">K81G1</strain>
    </source>
</reference>
<comment type="caution">
    <text evidence="3">The sequence shown here is derived from an EMBL/GenBank/DDBJ whole genome shotgun (WGS) entry which is preliminary data.</text>
</comment>
<dbReference type="AlphaFoldDB" id="A0A5N0VLC2"/>
<proteinExistence type="predicted"/>
<dbReference type="OrthoDB" id="5242119at2"/>